<name>A0ABN8ILN4_9NEOP</name>
<dbReference type="Pfam" id="PF00083">
    <property type="entry name" value="Sugar_tr"/>
    <property type="match status" value="1"/>
</dbReference>
<feature type="transmembrane region" description="Helical" evidence="5">
    <location>
        <begin position="57"/>
        <end position="77"/>
    </location>
</feature>
<feature type="domain" description="Major facilitator superfamily (MFS) profile" evidence="6">
    <location>
        <begin position="1"/>
        <end position="449"/>
    </location>
</feature>
<feature type="transmembrane region" description="Helical" evidence="5">
    <location>
        <begin position="424"/>
        <end position="445"/>
    </location>
</feature>
<sequence length="487" mass="54230">MGKAKLTPFLKQCMVTCAVGSSLVCHIGFVFGFPGVLLPALHEDHTAIPLTKVGDSWVASIVSISMLIGNFVTPNVMGRYGRKVAHISVGLPAVVSWFVIALSVNVEMLIFARFLQGLSVGLMLPLRSVLVGEYSSPKYRGGFLTTISLAQGFGIFLVHLVGSLFSWQLTSIACGVAAFLSTIIAFYLPESPSWLAVKGRYEECTQAFRWLRGEGEEKELEEMILSQTKMREEIVDKEKVNRSKTVENRSIVRRKEFYKPIVIIAHCYLMVQVSGNATMPAFSVEIISVMMGSSANVHVWMVALDTLRIITNFTAIFIINRFKRRIIIFATGGLCTAVHLAMAVYMYFKDTISYDTQWIPGCLVVMQFFCIGLGMTPMSNVISGEVIPLEFRSMISSIGVFTLAVFMFMVLKTFPLLLDSIGLYGIYAIYSAILTYILILLWFILPETSGKTLQQIENELKGFHHQLEDAEAKISLKQYGNGEEERS</sequence>
<accession>A0ABN8ILN4</accession>
<evidence type="ECO:0000313" key="8">
    <source>
        <dbReference type="Proteomes" id="UP000837857"/>
    </source>
</evidence>
<dbReference type="EMBL" id="OW152839">
    <property type="protein sequence ID" value="CAH2061111.1"/>
    <property type="molecule type" value="Genomic_DNA"/>
</dbReference>
<keyword evidence="3 5" id="KW-1133">Transmembrane helix</keyword>
<protein>
    <recommendedName>
        <fullName evidence="6">Major facilitator superfamily (MFS) profile domain-containing protein</fullName>
    </recommendedName>
</protein>
<comment type="subcellular location">
    <subcellularLocation>
        <location evidence="1">Membrane</location>
        <topology evidence="1">Multi-pass membrane protein</topology>
    </subcellularLocation>
</comment>
<feature type="transmembrane region" description="Helical" evidence="5">
    <location>
        <begin position="12"/>
        <end position="37"/>
    </location>
</feature>
<dbReference type="PANTHER" id="PTHR48021:SF68">
    <property type="entry name" value="MAJOR FACILITATOR SUPERFAMILY (MFS) PROFILE DOMAIN-CONTAINING PROTEIN"/>
    <property type="match status" value="1"/>
</dbReference>
<feature type="transmembrane region" description="Helical" evidence="5">
    <location>
        <begin position="167"/>
        <end position="188"/>
    </location>
</feature>
<feature type="transmembrane region" description="Helical" evidence="5">
    <location>
        <begin position="84"/>
        <end position="104"/>
    </location>
</feature>
<feature type="transmembrane region" description="Helical" evidence="5">
    <location>
        <begin position="142"/>
        <end position="161"/>
    </location>
</feature>
<evidence type="ECO:0000256" key="4">
    <source>
        <dbReference type="ARBA" id="ARBA00023136"/>
    </source>
</evidence>
<feature type="transmembrane region" description="Helical" evidence="5">
    <location>
        <begin position="257"/>
        <end position="277"/>
    </location>
</feature>
<feature type="non-terminal residue" evidence="7">
    <location>
        <position position="487"/>
    </location>
</feature>
<dbReference type="Gene3D" id="1.20.1250.20">
    <property type="entry name" value="MFS general substrate transporter like domains"/>
    <property type="match status" value="1"/>
</dbReference>
<dbReference type="InterPro" id="IPR005829">
    <property type="entry name" value="Sugar_transporter_CS"/>
</dbReference>
<dbReference type="InterPro" id="IPR036259">
    <property type="entry name" value="MFS_trans_sf"/>
</dbReference>
<dbReference type="InterPro" id="IPR050549">
    <property type="entry name" value="MFS_Trehalose_Transporter"/>
</dbReference>
<dbReference type="SUPFAM" id="SSF103473">
    <property type="entry name" value="MFS general substrate transporter"/>
    <property type="match status" value="1"/>
</dbReference>
<proteinExistence type="predicted"/>
<feature type="transmembrane region" description="Helical" evidence="5">
    <location>
        <begin position="358"/>
        <end position="382"/>
    </location>
</feature>
<evidence type="ECO:0000256" key="3">
    <source>
        <dbReference type="ARBA" id="ARBA00022989"/>
    </source>
</evidence>
<feature type="transmembrane region" description="Helical" evidence="5">
    <location>
        <begin position="394"/>
        <end position="418"/>
    </location>
</feature>
<dbReference type="PROSITE" id="PS50850">
    <property type="entry name" value="MFS"/>
    <property type="match status" value="1"/>
</dbReference>
<dbReference type="PANTHER" id="PTHR48021">
    <property type="match status" value="1"/>
</dbReference>
<evidence type="ECO:0000256" key="5">
    <source>
        <dbReference type="SAM" id="Phobius"/>
    </source>
</evidence>
<dbReference type="InterPro" id="IPR020846">
    <property type="entry name" value="MFS_dom"/>
</dbReference>
<keyword evidence="2 5" id="KW-0812">Transmembrane</keyword>
<gene>
    <name evidence="7" type="ORF">IPOD504_LOCUS11307</name>
</gene>
<evidence type="ECO:0000256" key="1">
    <source>
        <dbReference type="ARBA" id="ARBA00004141"/>
    </source>
</evidence>
<feature type="transmembrane region" description="Helical" evidence="5">
    <location>
        <begin position="326"/>
        <end position="346"/>
    </location>
</feature>
<reference evidence="7" key="1">
    <citation type="submission" date="2022-03" db="EMBL/GenBank/DDBJ databases">
        <authorList>
            <person name="Martin H S."/>
        </authorList>
    </citation>
    <scope>NUCLEOTIDE SEQUENCE</scope>
</reference>
<dbReference type="InterPro" id="IPR005828">
    <property type="entry name" value="MFS_sugar_transport-like"/>
</dbReference>
<feature type="transmembrane region" description="Helical" evidence="5">
    <location>
        <begin position="110"/>
        <end position="130"/>
    </location>
</feature>
<keyword evidence="8" id="KW-1185">Reference proteome</keyword>
<organism evidence="7 8">
    <name type="scientific">Iphiclides podalirius</name>
    <name type="common">scarce swallowtail</name>
    <dbReference type="NCBI Taxonomy" id="110791"/>
    <lineage>
        <taxon>Eukaryota</taxon>
        <taxon>Metazoa</taxon>
        <taxon>Ecdysozoa</taxon>
        <taxon>Arthropoda</taxon>
        <taxon>Hexapoda</taxon>
        <taxon>Insecta</taxon>
        <taxon>Pterygota</taxon>
        <taxon>Neoptera</taxon>
        <taxon>Endopterygota</taxon>
        <taxon>Lepidoptera</taxon>
        <taxon>Glossata</taxon>
        <taxon>Ditrysia</taxon>
        <taxon>Papilionoidea</taxon>
        <taxon>Papilionidae</taxon>
        <taxon>Papilioninae</taxon>
        <taxon>Iphiclides</taxon>
    </lineage>
</organism>
<evidence type="ECO:0000256" key="2">
    <source>
        <dbReference type="ARBA" id="ARBA00022692"/>
    </source>
</evidence>
<dbReference type="PROSITE" id="PS00217">
    <property type="entry name" value="SUGAR_TRANSPORT_2"/>
    <property type="match status" value="1"/>
</dbReference>
<feature type="transmembrane region" description="Helical" evidence="5">
    <location>
        <begin position="297"/>
        <end position="319"/>
    </location>
</feature>
<evidence type="ECO:0000259" key="6">
    <source>
        <dbReference type="PROSITE" id="PS50850"/>
    </source>
</evidence>
<keyword evidence="4 5" id="KW-0472">Membrane</keyword>
<dbReference type="Proteomes" id="UP000837857">
    <property type="component" value="Chromosome 27"/>
</dbReference>
<evidence type="ECO:0000313" key="7">
    <source>
        <dbReference type="EMBL" id="CAH2061111.1"/>
    </source>
</evidence>